<proteinExistence type="predicted"/>
<dbReference type="AlphaFoldDB" id="A0A0E9XPX2"/>
<accession>A0A0E9XPX2</accession>
<dbReference type="EMBL" id="GBXM01004687">
    <property type="protein sequence ID" value="JAI03891.1"/>
    <property type="molecule type" value="Transcribed_RNA"/>
</dbReference>
<reference evidence="1" key="1">
    <citation type="submission" date="2014-11" db="EMBL/GenBank/DDBJ databases">
        <authorList>
            <person name="Amaro Gonzalez C."/>
        </authorList>
    </citation>
    <scope>NUCLEOTIDE SEQUENCE</scope>
</reference>
<protein>
    <submittedName>
        <fullName evidence="1">Uncharacterized protein</fullName>
    </submittedName>
</protein>
<evidence type="ECO:0000313" key="1">
    <source>
        <dbReference type="EMBL" id="JAI03891.1"/>
    </source>
</evidence>
<sequence length="56" mass="6433">MQISLTLIATKQIQHYVIISKLLRTKYLFPSVLVRCSMLVEHNWIVIVIALGLPLN</sequence>
<organism evidence="1">
    <name type="scientific">Anguilla anguilla</name>
    <name type="common">European freshwater eel</name>
    <name type="synonym">Muraena anguilla</name>
    <dbReference type="NCBI Taxonomy" id="7936"/>
    <lineage>
        <taxon>Eukaryota</taxon>
        <taxon>Metazoa</taxon>
        <taxon>Chordata</taxon>
        <taxon>Craniata</taxon>
        <taxon>Vertebrata</taxon>
        <taxon>Euteleostomi</taxon>
        <taxon>Actinopterygii</taxon>
        <taxon>Neopterygii</taxon>
        <taxon>Teleostei</taxon>
        <taxon>Anguilliformes</taxon>
        <taxon>Anguillidae</taxon>
        <taxon>Anguilla</taxon>
    </lineage>
</organism>
<name>A0A0E9XPX2_ANGAN</name>
<reference evidence="1" key="2">
    <citation type="journal article" date="2015" name="Fish Shellfish Immunol.">
        <title>Early steps in the European eel (Anguilla anguilla)-Vibrio vulnificus interaction in the gills: Role of the RtxA13 toxin.</title>
        <authorList>
            <person name="Callol A."/>
            <person name="Pajuelo D."/>
            <person name="Ebbesson L."/>
            <person name="Teles M."/>
            <person name="MacKenzie S."/>
            <person name="Amaro C."/>
        </authorList>
    </citation>
    <scope>NUCLEOTIDE SEQUENCE</scope>
</reference>